<dbReference type="GO" id="GO:0005634">
    <property type="term" value="C:nucleus"/>
    <property type="evidence" value="ECO:0007669"/>
    <property type="project" value="UniProtKB-SubCell"/>
</dbReference>
<dbReference type="EMBL" id="OU503042">
    <property type="protein sequence ID" value="CAI9764477.1"/>
    <property type="molecule type" value="Genomic_DNA"/>
</dbReference>
<dbReference type="FunFam" id="3.40.1810.10:FF:000007">
    <property type="entry name" value="Transcription factor, MADS-box"/>
    <property type="match status" value="1"/>
</dbReference>
<feature type="domain" description="MADS-box" evidence="7">
    <location>
        <begin position="54"/>
        <end position="114"/>
    </location>
</feature>
<evidence type="ECO:0000256" key="5">
    <source>
        <dbReference type="ARBA" id="ARBA00023242"/>
    </source>
</evidence>
<proteinExistence type="predicted"/>
<keyword evidence="6" id="KW-0175">Coiled coil</keyword>
<evidence type="ECO:0000256" key="1">
    <source>
        <dbReference type="ARBA" id="ARBA00004123"/>
    </source>
</evidence>
<evidence type="ECO:0000256" key="3">
    <source>
        <dbReference type="ARBA" id="ARBA00023125"/>
    </source>
</evidence>
<dbReference type="GO" id="GO:0045944">
    <property type="term" value="P:positive regulation of transcription by RNA polymerase II"/>
    <property type="evidence" value="ECO:0007669"/>
    <property type="project" value="InterPro"/>
</dbReference>
<dbReference type="PROSITE" id="PS50066">
    <property type="entry name" value="MADS_BOX_2"/>
    <property type="match status" value="1"/>
</dbReference>
<dbReference type="Proteomes" id="UP000834106">
    <property type="component" value="Chromosome 7"/>
</dbReference>
<dbReference type="InterPro" id="IPR033896">
    <property type="entry name" value="MEF2-like_N"/>
</dbReference>
<dbReference type="InterPro" id="IPR002487">
    <property type="entry name" value="TF_Kbox"/>
</dbReference>
<protein>
    <submittedName>
        <fullName evidence="9">Uncharacterized protein</fullName>
    </submittedName>
</protein>
<dbReference type="SMART" id="SM00432">
    <property type="entry name" value="MADS"/>
    <property type="match status" value="1"/>
</dbReference>
<dbReference type="PANTHER" id="PTHR48019">
    <property type="entry name" value="SERUM RESPONSE FACTOR HOMOLOG"/>
    <property type="match status" value="1"/>
</dbReference>
<dbReference type="InterPro" id="IPR036879">
    <property type="entry name" value="TF_MADSbox_sf"/>
</dbReference>
<gene>
    <name evidence="9" type="ORF">FPE_LOCUS11907</name>
</gene>
<dbReference type="PRINTS" id="PR00404">
    <property type="entry name" value="MADSDOMAIN"/>
</dbReference>
<dbReference type="CDD" id="cd00265">
    <property type="entry name" value="MADS_MEF2_like"/>
    <property type="match status" value="1"/>
</dbReference>
<dbReference type="Pfam" id="PF00319">
    <property type="entry name" value="SRF-TF"/>
    <property type="match status" value="1"/>
</dbReference>
<dbReference type="GO" id="GO:0003700">
    <property type="term" value="F:DNA-binding transcription factor activity"/>
    <property type="evidence" value="ECO:0007669"/>
    <property type="project" value="InterPro"/>
</dbReference>
<feature type="coiled-coil region" evidence="6">
    <location>
        <begin position="192"/>
        <end position="219"/>
    </location>
</feature>
<dbReference type="PROSITE" id="PS51297">
    <property type="entry name" value="K_BOX"/>
    <property type="match status" value="1"/>
</dbReference>
<dbReference type="InterPro" id="IPR002100">
    <property type="entry name" value="TF_MADSbox"/>
</dbReference>
<feature type="domain" description="K-box" evidence="8">
    <location>
        <begin position="136"/>
        <end position="226"/>
    </location>
</feature>
<name>A0AAD1Z7B8_9LAMI</name>
<sequence length="263" mass="30027">MVFNLGVAKFWIWNGNFKISVQISTYHPYLYCFPLFFLSLRFFPSICSWGCTEMVRQKIQIKKIDNLTARQVTFSKRRKGLLKKAEELATLCDAEIALIIFSATGKLFDYSSSSMRKLIERYNQQSESRGNSCQPSEWGNGNHAMLSKELVDKTLELRQLKGEDIQGLCLDDLLKLEKRIEGGLSRVVKTKSERFLEDISTLKKKESELREENAWLKQQVAYKSEGRGNGIVERGNSSDQSVLCHLDKSSSDTSLKLGLPFSN</sequence>
<dbReference type="Gene3D" id="3.40.1810.10">
    <property type="entry name" value="Transcription factor, MADS-box"/>
    <property type="match status" value="1"/>
</dbReference>
<evidence type="ECO:0000313" key="9">
    <source>
        <dbReference type="EMBL" id="CAI9764477.1"/>
    </source>
</evidence>
<dbReference type="GO" id="GO:0046983">
    <property type="term" value="F:protein dimerization activity"/>
    <property type="evidence" value="ECO:0007669"/>
    <property type="project" value="InterPro"/>
</dbReference>
<evidence type="ECO:0000259" key="8">
    <source>
        <dbReference type="PROSITE" id="PS51297"/>
    </source>
</evidence>
<evidence type="ECO:0000256" key="2">
    <source>
        <dbReference type="ARBA" id="ARBA00023015"/>
    </source>
</evidence>
<keyword evidence="4" id="KW-0804">Transcription</keyword>
<keyword evidence="3" id="KW-0238">DNA-binding</keyword>
<evidence type="ECO:0000256" key="4">
    <source>
        <dbReference type="ARBA" id="ARBA00023163"/>
    </source>
</evidence>
<dbReference type="GO" id="GO:0000977">
    <property type="term" value="F:RNA polymerase II transcription regulatory region sequence-specific DNA binding"/>
    <property type="evidence" value="ECO:0007669"/>
    <property type="project" value="InterPro"/>
</dbReference>
<dbReference type="InterPro" id="IPR050142">
    <property type="entry name" value="MADS-box/MEF2_TF"/>
</dbReference>
<reference evidence="9" key="1">
    <citation type="submission" date="2023-05" db="EMBL/GenBank/DDBJ databases">
        <authorList>
            <person name="Huff M."/>
        </authorList>
    </citation>
    <scope>NUCLEOTIDE SEQUENCE</scope>
</reference>
<dbReference type="AlphaFoldDB" id="A0AAD1Z7B8"/>
<keyword evidence="5" id="KW-0539">Nucleus</keyword>
<dbReference type="PROSITE" id="PS00350">
    <property type="entry name" value="MADS_BOX_1"/>
    <property type="match status" value="1"/>
</dbReference>
<evidence type="ECO:0000259" key="7">
    <source>
        <dbReference type="PROSITE" id="PS50066"/>
    </source>
</evidence>
<dbReference type="Pfam" id="PF01486">
    <property type="entry name" value="K-box"/>
    <property type="match status" value="1"/>
</dbReference>
<evidence type="ECO:0000256" key="6">
    <source>
        <dbReference type="SAM" id="Coils"/>
    </source>
</evidence>
<accession>A0AAD1Z7B8</accession>
<keyword evidence="10" id="KW-1185">Reference proteome</keyword>
<comment type="subcellular location">
    <subcellularLocation>
        <location evidence="1">Nucleus</location>
    </subcellularLocation>
</comment>
<keyword evidence="2" id="KW-0805">Transcription regulation</keyword>
<evidence type="ECO:0000313" key="10">
    <source>
        <dbReference type="Proteomes" id="UP000834106"/>
    </source>
</evidence>
<organism evidence="9 10">
    <name type="scientific">Fraxinus pennsylvanica</name>
    <dbReference type="NCBI Taxonomy" id="56036"/>
    <lineage>
        <taxon>Eukaryota</taxon>
        <taxon>Viridiplantae</taxon>
        <taxon>Streptophyta</taxon>
        <taxon>Embryophyta</taxon>
        <taxon>Tracheophyta</taxon>
        <taxon>Spermatophyta</taxon>
        <taxon>Magnoliopsida</taxon>
        <taxon>eudicotyledons</taxon>
        <taxon>Gunneridae</taxon>
        <taxon>Pentapetalae</taxon>
        <taxon>asterids</taxon>
        <taxon>lamiids</taxon>
        <taxon>Lamiales</taxon>
        <taxon>Oleaceae</taxon>
        <taxon>Oleeae</taxon>
        <taxon>Fraxinus</taxon>
    </lineage>
</organism>
<dbReference type="SUPFAM" id="SSF55455">
    <property type="entry name" value="SRF-like"/>
    <property type="match status" value="1"/>
</dbReference>